<dbReference type="InterPro" id="IPR036291">
    <property type="entry name" value="NAD(P)-bd_dom_sf"/>
</dbReference>
<accession>A0A5B2VSM3</accession>
<dbReference type="OrthoDB" id="9786360at2"/>
<dbReference type="Gene3D" id="3.40.50.720">
    <property type="entry name" value="NAD(P)-binding Rossmann-like Domain"/>
    <property type="match status" value="1"/>
</dbReference>
<evidence type="ECO:0000313" key="4">
    <source>
        <dbReference type="Proteomes" id="UP000323142"/>
    </source>
</evidence>
<protein>
    <submittedName>
        <fullName evidence="3">SDR family oxidoreductase</fullName>
    </submittedName>
</protein>
<sequence>MAKAALVTGGAVRIGRRIVERLAAEGYAVAIHCRSSRHEGEALAAALREAGGRAAVVQGDLASADDVARLVPEAAAALGPLTLLVNNASEFEPDEVGTLAPERFDRHMAVNLRAPAFLTQAFAAQAPAGVDNLVVNIIDQRVWKPTPLFFSYTLAKSALLTATRTMAQALAPRVRVNAIGPGPTLTSVRQGDEDFRRQYEALPLRRSSSPDEVADAVLFFARAPSVTGQMLALDGGQHLAWETPDVVGVRE</sequence>
<dbReference type="PANTHER" id="PTHR43639">
    <property type="entry name" value="OXIDOREDUCTASE, SHORT-CHAIN DEHYDROGENASE/REDUCTASE FAMILY (AFU_ORTHOLOGUE AFUA_5G02870)"/>
    <property type="match status" value="1"/>
</dbReference>
<name>A0A5B2VSM3_9HYPH</name>
<comment type="caution">
    <text evidence="3">The sequence shown here is derived from an EMBL/GenBank/DDBJ whole genome shotgun (WGS) entry which is preliminary data.</text>
</comment>
<comment type="similarity">
    <text evidence="1">Belongs to the short-chain dehydrogenases/reductases (SDR) family.</text>
</comment>
<gene>
    <name evidence="3" type="ORF">F0L46_02840</name>
</gene>
<evidence type="ECO:0000256" key="2">
    <source>
        <dbReference type="ARBA" id="ARBA00023002"/>
    </source>
</evidence>
<dbReference type="RefSeq" id="WP_149815512.1">
    <property type="nucleotide sequence ID" value="NZ_VUOA01000006.1"/>
</dbReference>
<keyword evidence="2" id="KW-0560">Oxidoreductase</keyword>
<keyword evidence="4" id="KW-1185">Reference proteome</keyword>
<dbReference type="GO" id="GO:0016491">
    <property type="term" value="F:oxidoreductase activity"/>
    <property type="evidence" value="ECO:0007669"/>
    <property type="project" value="UniProtKB-KW"/>
</dbReference>
<dbReference type="NCBIfam" id="NF006597">
    <property type="entry name" value="PRK09134.1"/>
    <property type="match status" value="1"/>
</dbReference>
<dbReference type="SUPFAM" id="SSF51735">
    <property type="entry name" value="NAD(P)-binding Rossmann-fold domains"/>
    <property type="match status" value="1"/>
</dbReference>
<dbReference type="PRINTS" id="PR00081">
    <property type="entry name" value="GDHRDH"/>
</dbReference>
<reference evidence="3 4" key="1">
    <citation type="submission" date="2019-09" db="EMBL/GenBank/DDBJ databases">
        <title>Salinarimonas rosea gen. nov., sp. nov., a new member of the a-2 subgroup of the Proteobacteria.</title>
        <authorList>
            <person name="Liu J."/>
        </authorList>
    </citation>
    <scope>NUCLEOTIDE SEQUENCE [LARGE SCALE GENOMIC DNA]</scope>
    <source>
        <strain evidence="3 4">BN140002</strain>
    </source>
</reference>
<evidence type="ECO:0000313" key="3">
    <source>
        <dbReference type="EMBL" id="KAA2242241.1"/>
    </source>
</evidence>
<reference evidence="3 4" key="2">
    <citation type="submission" date="2019-09" db="EMBL/GenBank/DDBJ databases">
        <authorList>
            <person name="Jin C."/>
        </authorList>
    </citation>
    <scope>NUCLEOTIDE SEQUENCE [LARGE SCALE GENOMIC DNA]</scope>
    <source>
        <strain evidence="3 4">BN140002</strain>
    </source>
</reference>
<evidence type="ECO:0000256" key="1">
    <source>
        <dbReference type="ARBA" id="ARBA00006484"/>
    </source>
</evidence>
<dbReference type="Pfam" id="PF13561">
    <property type="entry name" value="adh_short_C2"/>
    <property type="match status" value="1"/>
</dbReference>
<proteinExistence type="inferred from homology"/>
<dbReference type="InterPro" id="IPR002347">
    <property type="entry name" value="SDR_fam"/>
</dbReference>
<dbReference type="Proteomes" id="UP000323142">
    <property type="component" value="Unassembled WGS sequence"/>
</dbReference>
<organism evidence="3 4">
    <name type="scientific">Salinarimonas soli</name>
    <dbReference type="NCBI Taxonomy" id="1638099"/>
    <lineage>
        <taxon>Bacteria</taxon>
        <taxon>Pseudomonadati</taxon>
        <taxon>Pseudomonadota</taxon>
        <taxon>Alphaproteobacteria</taxon>
        <taxon>Hyphomicrobiales</taxon>
        <taxon>Salinarimonadaceae</taxon>
        <taxon>Salinarimonas</taxon>
    </lineage>
</organism>
<dbReference type="EMBL" id="VUOA01000006">
    <property type="protein sequence ID" value="KAA2242241.1"/>
    <property type="molecule type" value="Genomic_DNA"/>
</dbReference>
<dbReference type="AlphaFoldDB" id="A0A5B2VSM3"/>
<dbReference type="PANTHER" id="PTHR43639:SF1">
    <property type="entry name" value="SHORT-CHAIN DEHYDROGENASE_REDUCTASE FAMILY PROTEIN"/>
    <property type="match status" value="1"/>
</dbReference>